<sequence length="217" mass="23062">MTAPTPPEAGPGLPFDTLPSPLEAVPELRAAARWMIAAYGTVGAALLGGGPLVAVGRVHGIGEACIAGGALLVALTGVIIAIWHVGRVLEPPVTTTATLKSPALRGLREAIDAEPAYYFGSAATSIEDLLRHRRIAVSIHRAALAEDDPQRRDQWRDNLHRVHANIARTDPLVRWLLATAHVYQIQSALRAARYWCLLGVALVAVGSVAFLTVTGKR</sequence>
<protein>
    <recommendedName>
        <fullName evidence="4">SMODS and SLOG-associating 2TM effector domain-containing protein</fullName>
    </recommendedName>
</protein>
<keyword evidence="3" id="KW-1185">Reference proteome</keyword>
<reference evidence="3" key="1">
    <citation type="journal article" date="2019" name="Int. J. Syst. Evol. Microbiol.">
        <title>The Global Catalogue of Microorganisms (GCM) 10K type strain sequencing project: providing services to taxonomists for standard genome sequencing and annotation.</title>
        <authorList>
            <consortium name="The Broad Institute Genomics Platform"/>
            <consortium name="The Broad Institute Genome Sequencing Center for Infectious Disease"/>
            <person name="Wu L."/>
            <person name="Ma J."/>
        </authorList>
    </citation>
    <scope>NUCLEOTIDE SEQUENCE [LARGE SCALE GENOMIC DNA]</scope>
    <source>
        <strain evidence="3">JCM 10649</strain>
    </source>
</reference>
<evidence type="ECO:0000313" key="3">
    <source>
        <dbReference type="Proteomes" id="UP001499895"/>
    </source>
</evidence>
<keyword evidence="1" id="KW-0812">Transmembrane</keyword>
<keyword evidence="1" id="KW-1133">Transmembrane helix</keyword>
<feature type="transmembrane region" description="Helical" evidence="1">
    <location>
        <begin position="192"/>
        <end position="213"/>
    </location>
</feature>
<comment type="caution">
    <text evidence="2">The sequence shown here is derived from an EMBL/GenBank/DDBJ whole genome shotgun (WGS) entry which is preliminary data.</text>
</comment>
<gene>
    <name evidence="2" type="ORF">GCM10009544_02060</name>
</gene>
<organism evidence="2 3">
    <name type="scientific">Streptomyces stramineus</name>
    <dbReference type="NCBI Taxonomy" id="173861"/>
    <lineage>
        <taxon>Bacteria</taxon>
        <taxon>Bacillati</taxon>
        <taxon>Actinomycetota</taxon>
        <taxon>Actinomycetes</taxon>
        <taxon>Kitasatosporales</taxon>
        <taxon>Streptomycetaceae</taxon>
        <taxon>Streptomyces</taxon>
    </lineage>
</organism>
<dbReference type="Proteomes" id="UP001499895">
    <property type="component" value="Unassembled WGS sequence"/>
</dbReference>
<dbReference type="RefSeq" id="WP_344083892.1">
    <property type="nucleotide sequence ID" value="NZ_BAAAHB010000001.1"/>
</dbReference>
<feature type="transmembrane region" description="Helical" evidence="1">
    <location>
        <begin position="31"/>
        <end position="53"/>
    </location>
</feature>
<evidence type="ECO:0000256" key="1">
    <source>
        <dbReference type="SAM" id="Phobius"/>
    </source>
</evidence>
<name>A0ABP3J605_9ACTN</name>
<feature type="transmembrane region" description="Helical" evidence="1">
    <location>
        <begin position="65"/>
        <end position="85"/>
    </location>
</feature>
<proteinExistence type="predicted"/>
<accession>A0ABP3J605</accession>
<evidence type="ECO:0000313" key="2">
    <source>
        <dbReference type="EMBL" id="GAA0442879.1"/>
    </source>
</evidence>
<keyword evidence="1" id="KW-0472">Membrane</keyword>
<dbReference type="EMBL" id="BAAAHB010000001">
    <property type="protein sequence ID" value="GAA0442879.1"/>
    <property type="molecule type" value="Genomic_DNA"/>
</dbReference>
<evidence type="ECO:0008006" key="4">
    <source>
        <dbReference type="Google" id="ProtNLM"/>
    </source>
</evidence>